<feature type="region of interest" description="Disordered" evidence="1">
    <location>
        <begin position="1"/>
        <end position="30"/>
    </location>
</feature>
<evidence type="ECO:0000313" key="2">
    <source>
        <dbReference type="EMBL" id="CAJ0587858.1"/>
    </source>
</evidence>
<evidence type="ECO:0000313" key="3">
    <source>
        <dbReference type="Proteomes" id="UP001177023"/>
    </source>
</evidence>
<keyword evidence="3" id="KW-1185">Reference proteome</keyword>
<gene>
    <name evidence="2" type="ORF">MSPICULIGERA_LOCUS25811</name>
</gene>
<organism evidence="2 3">
    <name type="scientific">Mesorhabditis spiculigera</name>
    <dbReference type="NCBI Taxonomy" id="96644"/>
    <lineage>
        <taxon>Eukaryota</taxon>
        <taxon>Metazoa</taxon>
        <taxon>Ecdysozoa</taxon>
        <taxon>Nematoda</taxon>
        <taxon>Chromadorea</taxon>
        <taxon>Rhabditida</taxon>
        <taxon>Rhabditina</taxon>
        <taxon>Rhabditomorpha</taxon>
        <taxon>Rhabditoidea</taxon>
        <taxon>Rhabditidae</taxon>
        <taxon>Mesorhabditinae</taxon>
        <taxon>Mesorhabditis</taxon>
    </lineage>
</organism>
<sequence length="166" mass="18825">MPEEKPEPEYPRPVIWEPETEEPKSEEKLENQAMGCNTCLKEAAKYRDQVRDTTGQQFTIGALTYAFCDDLAYGKEACETSMPDLVKRMIDGTIEIVDDLPKFCHEVMKCEAESIEIPANSDSYESQEVDLPVALDVSRIEHELEEELGKDEAEDEDSPEYILIVG</sequence>
<feature type="compositionally biased region" description="Acidic residues" evidence="1">
    <location>
        <begin position="145"/>
        <end position="159"/>
    </location>
</feature>
<feature type="compositionally biased region" description="Basic and acidic residues" evidence="1">
    <location>
        <begin position="1"/>
        <end position="10"/>
    </location>
</feature>
<feature type="non-terminal residue" evidence="2">
    <location>
        <position position="1"/>
    </location>
</feature>
<dbReference type="EMBL" id="CATQJA010002710">
    <property type="protein sequence ID" value="CAJ0587858.1"/>
    <property type="molecule type" value="Genomic_DNA"/>
</dbReference>
<dbReference type="Proteomes" id="UP001177023">
    <property type="component" value="Unassembled WGS sequence"/>
</dbReference>
<comment type="caution">
    <text evidence="2">The sequence shown here is derived from an EMBL/GenBank/DDBJ whole genome shotgun (WGS) entry which is preliminary data.</text>
</comment>
<feature type="compositionally biased region" description="Basic and acidic residues" evidence="1">
    <location>
        <begin position="21"/>
        <end position="30"/>
    </location>
</feature>
<proteinExistence type="predicted"/>
<accession>A0AA36GD36</accession>
<protein>
    <submittedName>
        <fullName evidence="2">Uncharacterized protein</fullName>
    </submittedName>
</protein>
<evidence type="ECO:0000256" key="1">
    <source>
        <dbReference type="SAM" id="MobiDB-lite"/>
    </source>
</evidence>
<feature type="region of interest" description="Disordered" evidence="1">
    <location>
        <begin position="145"/>
        <end position="166"/>
    </location>
</feature>
<dbReference type="AlphaFoldDB" id="A0AA36GD36"/>
<name>A0AA36GD36_9BILA</name>
<reference evidence="2" key="1">
    <citation type="submission" date="2023-06" db="EMBL/GenBank/DDBJ databases">
        <authorList>
            <person name="Delattre M."/>
        </authorList>
    </citation>
    <scope>NUCLEOTIDE SEQUENCE</scope>
    <source>
        <strain evidence="2">AF72</strain>
    </source>
</reference>